<organism evidence="7 8">
    <name type="scientific">Nitrospira tepida</name>
    <dbReference type="NCBI Taxonomy" id="2973512"/>
    <lineage>
        <taxon>Bacteria</taxon>
        <taxon>Pseudomonadati</taxon>
        <taxon>Nitrospirota</taxon>
        <taxon>Nitrospiria</taxon>
        <taxon>Nitrospirales</taxon>
        <taxon>Nitrospiraceae</taxon>
        <taxon>Nitrospira</taxon>
    </lineage>
</organism>
<dbReference type="Proteomes" id="UP001179121">
    <property type="component" value="Chromosome"/>
</dbReference>
<reference evidence="7" key="1">
    <citation type="submission" date="2022-10" db="EMBL/GenBank/DDBJ databases">
        <authorList>
            <person name="Koch H."/>
        </authorList>
    </citation>
    <scope>NUCLEOTIDE SEQUENCE</scope>
    <source>
        <strain evidence="7">DNF</strain>
    </source>
</reference>
<gene>
    <name evidence="7" type="ORF">DNFV4_00084</name>
</gene>
<evidence type="ECO:0000256" key="2">
    <source>
        <dbReference type="ARBA" id="ARBA00022692"/>
    </source>
</evidence>
<accession>A0AA86MVA7</accession>
<feature type="transmembrane region" description="Helical" evidence="5">
    <location>
        <begin position="39"/>
        <end position="67"/>
    </location>
</feature>
<dbReference type="InterPro" id="IPR006694">
    <property type="entry name" value="Fatty_acid_hydroxylase"/>
</dbReference>
<evidence type="ECO:0000259" key="6">
    <source>
        <dbReference type="Pfam" id="PF04116"/>
    </source>
</evidence>
<evidence type="ECO:0000313" key="7">
    <source>
        <dbReference type="EMBL" id="CAI4029666.1"/>
    </source>
</evidence>
<sequence length="272" mass="30687">MAEEMLIRISAFLGVLGLMAFGEVLIPRRHLTTSKARRWVANLSIVVIDAAAVRLLFTAGAVGASMLAAERHWGVLNHLSWPNWLELVLAVVALDLVLYLQHVMFHAVPLLWRVHMMHHADLDCDVTTGLRFHPVEVVLSMLIKVSAIAVLGPSPQAVLSFEVLLNATAMFNHSNVRLPATMDRCLRWIVVTPDMHRIHHSILPRETNTNFGFNLPWWDRLLGTYRLQPNDGHERMTLGLTQFRDPARLTLTGMLLLPFTGRPGDYPLSHDR</sequence>
<dbReference type="KEGG" id="nti:DNFV4_00084"/>
<dbReference type="GO" id="GO:0016020">
    <property type="term" value="C:membrane"/>
    <property type="evidence" value="ECO:0007669"/>
    <property type="project" value="UniProtKB-SubCell"/>
</dbReference>
<feature type="transmembrane region" description="Helical" evidence="5">
    <location>
        <begin position="6"/>
        <end position="27"/>
    </location>
</feature>
<evidence type="ECO:0000256" key="5">
    <source>
        <dbReference type="SAM" id="Phobius"/>
    </source>
</evidence>
<keyword evidence="2 5" id="KW-0812">Transmembrane</keyword>
<dbReference type="AlphaFoldDB" id="A0AA86MVA7"/>
<dbReference type="GO" id="GO:0005506">
    <property type="term" value="F:iron ion binding"/>
    <property type="evidence" value="ECO:0007669"/>
    <property type="project" value="InterPro"/>
</dbReference>
<keyword evidence="8" id="KW-1185">Reference proteome</keyword>
<dbReference type="EMBL" id="OX365700">
    <property type="protein sequence ID" value="CAI4029666.1"/>
    <property type="molecule type" value="Genomic_DNA"/>
</dbReference>
<proteinExistence type="predicted"/>
<evidence type="ECO:0000256" key="1">
    <source>
        <dbReference type="ARBA" id="ARBA00004370"/>
    </source>
</evidence>
<evidence type="ECO:0000256" key="3">
    <source>
        <dbReference type="ARBA" id="ARBA00022989"/>
    </source>
</evidence>
<dbReference type="Pfam" id="PF04116">
    <property type="entry name" value="FA_hydroxylase"/>
    <property type="match status" value="1"/>
</dbReference>
<evidence type="ECO:0000256" key="4">
    <source>
        <dbReference type="ARBA" id="ARBA00023136"/>
    </source>
</evidence>
<dbReference type="GO" id="GO:0016491">
    <property type="term" value="F:oxidoreductase activity"/>
    <property type="evidence" value="ECO:0007669"/>
    <property type="project" value="InterPro"/>
</dbReference>
<evidence type="ECO:0000313" key="8">
    <source>
        <dbReference type="Proteomes" id="UP001179121"/>
    </source>
</evidence>
<name>A0AA86MVA7_9BACT</name>
<keyword evidence="3 5" id="KW-1133">Transmembrane helix</keyword>
<keyword evidence="4 5" id="KW-0472">Membrane</keyword>
<feature type="transmembrane region" description="Helical" evidence="5">
    <location>
        <begin position="87"/>
        <end position="112"/>
    </location>
</feature>
<dbReference type="InterPro" id="IPR050307">
    <property type="entry name" value="Sterol_Desaturase_Related"/>
</dbReference>
<protein>
    <submittedName>
        <fullName evidence="7">Sterol desaturase family protein</fullName>
    </submittedName>
</protein>
<dbReference type="GO" id="GO:0008610">
    <property type="term" value="P:lipid biosynthetic process"/>
    <property type="evidence" value="ECO:0007669"/>
    <property type="project" value="InterPro"/>
</dbReference>
<comment type="subcellular location">
    <subcellularLocation>
        <location evidence="1">Membrane</location>
    </subcellularLocation>
</comment>
<dbReference type="PANTHER" id="PTHR11863">
    <property type="entry name" value="STEROL DESATURASE"/>
    <property type="match status" value="1"/>
</dbReference>
<feature type="domain" description="Fatty acid hydroxylase" evidence="6">
    <location>
        <begin position="88"/>
        <end position="224"/>
    </location>
</feature>